<accession>A0ABD3V633</accession>
<reference evidence="2 3" key="1">
    <citation type="submission" date="2024-11" db="EMBL/GenBank/DDBJ databases">
        <title>Chromosome-level genome assembly of the freshwater bivalve Anodonta woodiana.</title>
        <authorList>
            <person name="Chen X."/>
        </authorList>
    </citation>
    <scope>NUCLEOTIDE SEQUENCE [LARGE SCALE GENOMIC DNA]</scope>
    <source>
        <strain evidence="2">MN2024</strain>
        <tissue evidence="2">Gills</tissue>
    </source>
</reference>
<evidence type="ECO:0000256" key="1">
    <source>
        <dbReference type="SAM" id="MobiDB-lite"/>
    </source>
</evidence>
<organism evidence="2 3">
    <name type="scientific">Sinanodonta woodiana</name>
    <name type="common">Chinese pond mussel</name>
    <name type="synonym">Anodonta woodiana</name>
    <dbReference type="NCBI Taxonomy" id="1069815"/>
    <lineage>
        <taxon>Eukaryota</taxon>
        <taxon>Metazoa</taxon>
        <taxon>Spiralia</taxon>
        <taxon>Lophotrochozoa</taxon>
        <taxon>Mollusca</taxon>
        <taxon>Bivalvia</taxon>
        <taxon>Autobranchia</taxon>
        <taxon>Heteroconchia</taxon>
        <taxon>Palaeoheterodonta</taxon>
        <taxon>Unionida</taxon>
        <taxon>Unionoidea</taxon>
        <taxon>Unionidae</taxon>
        <taxon>Unioninae</taxon>
        <taxon>Sinanodonta</taxon>
    </lineage>
</organism>
<sequence length="119" mass="12617">MVIDLGSENNSPFPNIVDEGSRIRLDGGYPPGGGLNLGTGQDSQGIGFGRRHGGRGLGFLPRIGGVHPGAAGHRHHRGRWAGRRYRNGRFSQDSLGGNGGLLSPEETWRDVPVNHAASE</sequence>
<evidence type="ECO:0000313" key="3">
    <source>
        <dbReference type="Proteomes" id="UP001634394"/>
    </source>
</evidence>
<proteinExistence type="predicted"/>
<feature type="region of interest" description="Disordered" evidence="1">
    <location>
        <begin position="89"/>
        <end position="119"/>
    </location>
</feature>
<keyword evidence="3" id="KW-1185">Reference proteome</keyword>
<dbReference type="AlphaFoldDB" id="A0ABD3V633"/>
<name>A0ABD3V633_SINWO</name>
<dbReference type="EMBL" id="JBJQND010000013">
    <property type="protein sequence ID" value="KAL3857076.1"/>
    <property type="molecule type" value="Genomic_DNA"/>
</dbReference>
<feature type="region of interest" description="Disordered" evidence="1">
    <location>
        <begin position="1"/>
        <end position="51"/>
    </location>
</feature>
<evidence type="ECO:0000313" key="2">
    <source>
        <dbReference type="EMBL" id="KAL3857076.1"/>
    </source>
</evidence>
<dbReference type="Proteomes" id="UP001634394">
    <property type="component" value="Unassembled WGS sequence"/>
</dbReference>
<protein>
    <submittedName>
        <fullName evidence="2">Uncharacterized protein</fullName>
    </submittedName>
</protein>
<gene>
    <name evidence="2" type="ORF">ACJMK2_011772</name>
</gene>
<comment type="caution">
    <text evidence="2">The sequence shown here is derived from an EMBL/GenBank/DDBJ whole genome shotgun (WGS) entry which is preliminary data.</text>
</comment>